<reference evidence="7" key="1">
    <citation type="journal article" date="2019" name="Int. J. Syst. Evol. Microbiol.">
        <title>The Global Catalogue of Microorganisms (GCM) 10K type strain sequencing project: providing services to taxonomists for standard genome sequencing and annotation.</title>
        <authorList>
            <consortium name="The Broad Institute Genomics Platform"/>
            <consortium name="The Broad Institute Genome Sequencing Center for Infectious Disease"/>
            <person name="Wu L."/>
            <person name="Ma J."/>
        </authorList>
    </citation>
    <scope>NUCLEOTIDE SEQUENCE [LARGE SCALE GENOMIC DNA]</scope>
    <source>
        <strain evidence="7">NBRC 106348</strain>
    </source>
</reference>
<dbReference type="Gene3D" id="2.60.40.10">
    <property type="entry name" value="Immunoglobulins"/>
    <property type="match status" value="1"/>
</dbReference>
<dbReference type="GO" id="GO:0016787">
    <property type="term" value="F:hydrolase activity"/>
    <property type="evidence" value="ECO:0007669"/>
    <property type="project" value="UniProtKB-KW"/>
</dbReference>
<dbReference type="SUPFAM" id="SSF51445">
    <property type="entry name" value="(Trans)glycosidases"/>
    <property type="match status" value="1"/>
</dbReference>
<protein>
    <submittedName>
        <fullName evidence="6">Glycosyl hydrolase</fullName>
    </submittedName>
</protein>
<dbReference type="InterPro" id="IPR002772">
    <property type="entry name" value="Glyco_hydro_3_C"/>
</dbReference>
<dbReference type="Pfam" id="PF00933">
    <property type="entry name" value="Glyco_hydro_3"/>
    <property type="match status" value="1"/>
</dbReference>
<dbReference type="RefSeq" id="WP_284292528.1">
    <property type="nucleotide sequence ID" value="NZ_BSUK01000001.1"/>
</dbReference>
<keyword evidence="3" id="KW-0119">Carbohydrate metabolism</keyword>
<accession>A0ABQ6HZX0</accession>
<feature type="domain" description="Fibronectin type III-like" evidence="5">
    <location>
        <begin position="601"/>
        <end position="671"/>
    </location>
</feature>
<evidence type="ECO:0000256" key="3">
    <source>
        <dbReference type="ARBA" id="ARBA00023277"/>
    </source>
</evidence>
<dbReference type="InterPro" id="IPR026891">
    <property type="entry name" value="Fn3-like"/>
</dbReference>
<dbReference type="Gene3D" id="3.40.50.1700">
    <property type="entry name" value="Glycoside hydrolase family 3 C-terminal domain"/>
    <property type="match status" value="2"/>
</dbReference>
<dbReference type="InterPro" id="IPR019800">
    <property type="entry name" value="Glyco_hydro_3_AS"/>
</dbReference>
<gene>
    <name evidence="6" type="ORF">GCM10025864_12960</name>
</gene>
<keyword evidence="7" id="KW-1185">Reference proteome</keyword>
<keyword evidence="4" id="KW-0326">Glycosidase</keyword>
<dbReference type="PROSITE" id="PS00775">
    <property type="entry name" value="GLYCOSYL_HYDROL_F3"/>
    <property type="match status" value="1"/>
</dbReference>
<dbReference type="PANTHER" id="PTHR42715">
    <property type="entry name" value="BETA-GLUCOSIDASE"/>
    <property type="match status" value="1"/>
</dbReference>
<dbReference type="Pfam" id="PF14310">
    <property type="entry name" value="Fn3-like"/>
    <property type="match status" value="1"/>
</dbReference>
<dbReference type="InterPro" id="IPR050288">
    <property type="entry name" value="Cellulose_deg_GH3"/>
</dbReference>
<dbReference type="InterPro" id="IPR013783">
    <property type="entry name" value="Ig-like_fold"/>
</dbReference>
<evidence type="ECO:0000256" key="1">
    <source>
        <dbReference type="ARBA" id="ARBA00005336"/>
    </source>
</evidence>
<dbReference type="Proteomes" id="UP001157091">
    <property type="component" value="Unassembled WGS sequence"/>
</dbReference>
<comment type="similarity">
    <text evidence="1 4">Belongs to the glycosyl hydrolase 3 family.</text>
</comment>
<keyword evidence="2 4" id="KW-0378">Hydrolase</keyword>
<dbReference type="Pfam" id="PF01915">
    <property type="entry name" value="Glyco_hydro_3_C"/>
    <property type="match status" value="1"/>
</dbReference>
<evidence type="ECO:0000259" key="5">
    <source>
        <dbReference type="SMART" id="SM01217"/>
    </source>
</evidence>
<dbReference type="EMBL" id="BSUK01000001">
    <property type="protein sequence ID" value="GMA23537.1"/>
    <property type="molecule type" value="Genomic_DNA"/>
</dbReference>
<evidence type="ECO:0000313" key="7">
    <source>
        <dbReference type="Proteomes" id="UP001157091"/>
    </source>
</evidence>
<evidence type="ECO:0000313" key="6">
    <source>
        <dbReference type="EMBL" id="GMA23537.1"/>
    </source>
</evidence>
<dbReference type="InterPro" id="IPR036881">
    <property type="entry name" value="Glyco_hydro_3_C_sf"/>
</dbReference>
<evidence type="ECO:0000256" key="4">
    <source>
        <dbReference type="RuleBase" id="RU361161"/>
    </source>
</evidence>
<comment type="caution">
    <text evidence="6">The sequence shown here is derived from an EMBL/GenBank/DDBJ whole genome shotgun (WGS) entry which is preliminary data.</text>
</comment>
<dbReference type="InterPro" id="IPR017853">
    <property type="entry name" value="GH"/>
</dbReference>
<dbReference type="Gene3D" id="3.20.20.300">
    <property type="entry name" value="Glycoside hydrolase, family 3, N-terminal domain"/>
    <property type="match status" value="2"/>
</dbReference>
<evidence type="ECO:0000256" key="2">
    <source>
        <dbReference type="ARBA" id="ARBA00022801"/>
    </source>
</evidence>
<dbReference type="PRINTS" id="PR00133">
    <property type="entry name" value="GLHYDRLASE3"/>
</dbReference>
<proteinExistence type="inferred from homology"/>
<dbReference type="SUPFAM" id="SSF52279">
    <property type="entry name" value="Beta-D-glucan exohydrolase, C-terminal domain"/>
    <property type="match status" value="1"/>
</dbReference>
<dbReference type="InterPro" id="IPR001764">
    <property type="entry name" value="Glyco_hydro_3_N"/>
</dbReference>
<dbReference type="PANTHER" id="PTHR42715:SF10">
    <property type="entry name" value="BETA-GLUCOSIDASE"/>
    <property type="match status" value="1"/>
</dbReference>
<dbReference type="InterPro" id="IPR036962">
    <property type="entry name" value="Glyco_hydro_3_N_sf"/>
</dbReference>
<name>A0ABQ6HZX0_9MICO</name>
<sequence>MTSVPDLPTTPRPPLAHPDVIGRLTLEQKASLVSGADFWHTQGVPDADIPSVMVTDGPHGLRKQSDQADAVGLGGSNPATCFPPAVALASAWDPDAVRRVGAAIADEARAEQIAVVLGPGINIKRSPLCGRNFEYASEDPFVAGVFGAAMVEGIQSRGVGSSLKHFAANNQETDRLRVSADVDERTLREIYLPAFEHVVTTQQPTTVMCSYNKVNGTYSSQNPWLLTDLLRGEWGFEGLVVSDWGAVSDPVAAVAAGLDLEMPPSGGEAVIVAAVREGRLDEAVLDVAVDRLLTLLDRTHDALAAQDPAFDDERYARHHDLAREAAVACAVLLENDGTLPLDRAGAERIGVVGAFASEPRYQGAGSSQVVPTRLDDALTAIRAVAGEDRVDYAPGFRPDGAPDEALADEAVAVARNADVVLAFLGLPGAAESEGYDRTTMSLPDDQLALLEQLVGVNDKVVVILSNGSAVTVTEWRDGTAAILEGWLLGQAGGSATADLLFGLASPSGRLTETIPHHLEDTPSYLNFPGGDGHVLYGEGVHVGYRYYDTLHVPVAYPFGHGLTYTTFEYGEPTATPAPDRGPNSWDVHVTVTNTGERAGSEVVQVYVHDVAARVPRPAHELRGFSKVSLEPGASADVVVPLDARAFAFWSLRDHRWEVEAGDFEIEVGASSHDVRGRVTVTSDGDGAPHHLDATSTIGEWLTDPVGAQVLGAALAAAGDSAGMLASAAEPSPGPDAGWGEMVRQMPIGKVVSFTDMVTRDQVDQLVAAYDAASQPR</sequence>
<dbReference type="SMART" id="SM01217">
    <property type="entry name" value="Fn3_like"/>
    <property type="match status" value="1"/>
</dbReference>
<organism evidence="6 7">
    <name type="scientific">Luteimicrobium album</name>
    <dbReference type="NCBI Taxonomy" id="1054550"/>
    <lineage>
        <taxon>Bacteria</taxon>
        <taxon>Bacillati</taxon>
        <taxon>Actinomycetota</taxon>
        <taxon>Actinomycetes</taxon>
        <taxon>Micrococcales</taxon>
        <taxon>Luteimicrobium</taxon>
    </lineage>
</organism>